<accession>A0ABT2K3L5</accession>
<keyword evidence="6" id="KW-1185">Reference proteome</keyword>
<keyword evidence="1" id="KW-0304">Gas vesicle</keyword>
<evidence type="ECO:0000256" key="2">
    <source>
        <dbReference type="ARBA" id="ARBA00035108"/>
    </source>
</evidence>
<evidence type="ECO:0000313" key="5">
    <source>
        <dbReference type="EMBL" id="MCT2594757.1"/>
    </source>
</evidence>
<evidence type="ECO:0000256" key="1">
    <source>
        <dbReference type="ARBA" id="ARBA00022987"/>
    </source>
</evidence>
<sequence length="263" mass="27752">MSTSRLYVYGIVHADRVLPPGTSGVGRPAALARLLPVGELAAVVSDVPEGLRARRRDLMAHQALLTEVGAEAPVLPMRFGMVAQRASVVEDAVGSAATAHLAALDRLDGRTEMNLKAMTAQSHVEALVRDDADVRRLMATARRQPSYEGNVRLGQAVAEALDRRASESVDEVLPELRALAEGFVRGPDVPGCVLNVSFLVPKAGVGRFRAAVEHLADAYSERLELRLAGPLPCYSFVPQEGTGSGPAGRPVGGRTAEHAPAGS</sequence>
<dbReference type="PANTHER" id="PTHR36852:SF1">
    <property type="entry name" value="PROTEIN GVPL 2"/>
    <property type="match status" value="1"/>
</dbReference>
<gene>
    <name evidence="5" type="ORF">LHJ74_33410</name>
</gene>
<evidence type="ECO:0000256" key="3">
    <source>
        <dbReference type="ARBA" id="ARBA00035643"/>
    </source>
</evidence>
<proteinExistence type="inferred from homology"/>
<dbReference type="EMBL" id="JAJAGO010000027">
    <property type="protein sequence ID" value="MCT2594757.1"/>
    <property type="molecule type" value="Genomic_DNA"/>
</dbReference>
<dbReference type="Pfam" id="PF06386">
    <property type="entry name" value="GvpL_GvpF"/>
    <property type="match status" value="1"/>
</dbReference>
<comment type="caution">
    <text evidence="5">The sequence shown here is derived from an EMBL/GenBank/DDBJ whole genome shotgun (WGS) entry which is preliminary data.</text>
</comment>
<organism evidence="5 6">
    <name type="scientific">Streptomyces gossypii</name>
    <dbReference type="NCBI Taxonomy" id="2883101"/>
    <lineage>
        <taxon>Bacteria</taxon>
        <taxon>Bacillati</taxon>
        <taxon>Actinomycetota</taxon>
        <taxon>Actinomycetes</taxon>
        <taxon>Kitasatosporales</taxon>
        <taxon>Streptomycetaceae</taxon>
        <taxon>Streptomyces</taxon>
    </lineage>
</organism>
<dbReference type="RefSeq" id="WP_260222117.1">
    <property type="nucleotide sequence ID" value="NZ_JAJAGO010000027.1"/>
</dbReference>
<dbReference type="Proteomes" id="UP001156389">
    <property type="component" value="Unassembled WGS sequence"/>
</dbReference>
<feature type="region of interest" description="Disordered" evidence="4">
    <location>
        <begin position="239"/>
        <end position="263"/>
    </location>
</feature>
<dbReference type="PANTHER" id="PTHR36852">
    <property type="entry name" value="PROTEIN GVPL 2"/>
    <property type="match status" value="1"/>
</dbReference>
<evidence type="ECO:0000256" key="4">
    <source>
        <dbReference type="SAM" id="MobiDB-lite"/>
    </source>
</evidence>
<dbReference type="InterPro" id="IPR009430">
    <property type="entry name" value="GvpL/GvpF"/>
</dbReference>
<comment type="similarity">
    <text evidence="3">Belongs to the gas vesicle GvpF/GvpL family.</text>
</comment>
<name>A0ABT2K3L5_9ACTN</name>
<comment type="subcellular location">
    <subcellularLocation>
        <location evidence="2">Gas vesicle</location>
    </subcellularLocation>
</comment>
<evidence type="ECO:0000313" key="6">
    <source>
        <dbReference type="Proteomes" id="UP001156389"/>
    </source>
</evidence>
<protein>
    <submittedName>
        <fullName evidence="5">GvpL/GvpF family gas vesicle protein</fullName>
    </submittedName>
</protein>
<reference evidence="5 6" key="1">
    <citation type="submission" date="2021-10" db="EMBL/GenBank/DDBJ databases">
        <title>Streptomyces gossypii sp. nov., isolated from soil collected from cotton field.</title>
        <authorList>
            <person name="Ge X."/>
            <person name="Chen X."/>
            <person name="Liu W."/>
        </authorList>
    </citation>
    <scope>NUCLEOTIDE SEQUENCE [LARGE SCALE GENOMIC DNA]</scope>
    <source>
        <strain evidence="5 6">N2-109</strain>
    </source>
</reference>